<dbReference type="InterPro" id="IPR054460">
    <property type="entry name" value="DUF5018-rel"/>
</dbReference>
<sequence>MKKLINTVLLLFLIGIVSSCLKSGLDDLEAYNEAEITNLNFEYRWWDEAKNQMAVKTLNIEKQISQDDNLITCKLTVPAAGGSFTDAVRQNVSLSNLIAYMDLSTAARITPLNGAPKLGNPGDFSAKEFKYQVTAADGTKKEWTIKITDFVK</sequence>
<evidence type="ECO:0000259" key="1">
    <source>
        <dbReference type="Pfam" id="PF22243"/>
    </source>
</evidence>
<proteinExistence type="predicted"/>
<organism evidence="2 3">
    <name type="scientific">Bacteroides fragilis str. 3988T(B)14</name>
    <dbReference type="NCBI Taxonomy" id="1339315"/>
    <lineage>
        <taxon>Bacteria</taxon>
        <taxon>Pseudomonadati</taxon>
        <taxon>Bacteroidota</taxon>
        <taxon>Bacteroidia</taxon>
        <taxon>Bacteroidales</taxon>
        <taxon>Bacteroidaceae</taxon>
        <taxon>Bacteroides</taxon>
    </lineage>
</organism>
<dbReference type="RefSeq" id="WP_011202439.1">
    <property type="nucleotide sequence ID" value="NZ_JGCY01000257.1"/>
</dbReference>
<comment type="caution">
    <text evidence="2">The sequence shown here is derived from an EMBL/GenBank/DDBJ whole genome shotgun (WGS) entry which is preliminary data.</text>
</comment>
<gene>
    <name evidence="2" type="ORF">M124_1273</name>
</gene>
<reference evidence="2 3" key="1">
    <citation type="submission" date="2014-02" db="EMBL/GenBank/DDBJ databases">
        <authorList>
            <person name="Sears C."/>
            <person name="Carroll K."/>
            <person name="Sack B.R."/>
            <person name="Qadri F."/>
            <person name="Myers L.L."/>
            <person name="Chung G.-T."/>
            <person name="Escheverria P."/>
            <person name="Fraser C.M."/>
            <person name="Sadzewicz L."/>
            <person name="Shefchek K.A."/>
            <person name="Tallon L."/>
            <person name="Das S.P."/>
            <person name="Daugherty S."/>
            <person name="Mongodin E.F."/>
        </authorList>
    </citation>
    <scope>NUCLEOTIDE SEQUENCE [LARGE SCALE GENOMIC DNA]</scope>
    <source>
        <strain evidence="3">3988T(B)14</strain>
    </source>
</reference>
<dbReference type="Gene3D" id="2.60.40.4120">
    <property type="match status" value="1"/>
</dbReference>
<feature type="domain" description="DUF5018" evidence="1">
    <location>
        <begin position="36"/>
        <end position="146"/>
    </location>
</feature>
<dbReference type="AlphaFoldDB" id="A0A015SRP1"/>
<evidence type="ECO:0000313" key="3">
    <source>
        <dbReference type="Proteomes" id="UP000020529"/>
    </source>
</evidence>
<dbReference type="Proteomes" id="UP000020529">
    <property type="component" value="Unassembled WGS sequence"/>
</dbReference>
<accession>A0A015SRP1</accession>
<name>A0A015SRP1_BACFG</name>
<evidence type="ECO:0000313" key="2">
    <source>
        <dbReference type="EMBL" id="EXY74879.1"/>
    </source>
</evidence>
<dbReference type="PATRIC" id="fig|1339315.3.peg.2052"/>
<dbReference type="EMBL" id="JGCY01000257">
    <property type="protein sequence ID" value="EXY74879.1"/>
    <property type="molecule type" value="Genomic_DNA"/>
</dbReference>
<dbReference type="Pfam" id="PF22243">
    <property type="entry name" value="DUF5018-rel"/>
    <property type="match status" value="1"/>
</dbReference>
<protein>
    <recommendedName>
        <fullName evidence="1">DUF5018 domain-containing protein</fullName>
    </recommendedName>
</protein>
<dbReference type="PROSITE" id="PS51257">
    <property type="entry name" value="PROKAR_LIPOPROTEIN"/>
    <property type="match status" value="1"/>
</dbReference>